<reference evidence="1 2" key="1">
    <citation type="submission" date="2020-08" db="EMBL/GenBank/DDBJ databases">
        <title>Sequencing the genomes of 1000 actinobacteria strains.</title>
        <authorList>
            <person name="Klenk H.-P."/>
        </authorList>
    </citation>
    <scope>NUCLEOTIDE SEQUENCE [LARGE SCALE GENOMIC DNA]</scope>
    <source>
        <strain evidence="1 2">DSM 45859</strain>
    </source>
</reference>
<accession>A0A840IYC5</accession>
<keyword evidence="2" id="KW-1185">Reference proteome</keyword>
<evidence type="ECO:0000313" key="1">
    <source>
        <dbReference type="EMBL" id="MBB4686405.1"/>
    </source>
</evidence>
<name>A0A840IYC5_9PSEU</name>
<dbReference type="EMBL" id="JACHMG010000001">
    <property type="protein sequence ID" value="MBB4686405.1"/>
    <property type="molecule type" value="Genomic_DNA"/>
</dbReference>
<sequence length="36" mass="3710">MTAIFVAIVSSATAGVAVASSLVAYAQRNWKVRAEA</sequence>
<gene>
    <name evidence="1" type="ORF">BJY18_003890</name>
</gene>
<dbReference type="Proteomes" id="UP000581769">
    <property type="component" value="Unassembled WGS sequence"/>
</dbReference>
<evidence type="ECO:0000313" key="2">
    <source>
        <dbReference type="Proteomes" id="UP000581769"/>
    </source>
</evidence>
<protein>
    <submittedName>
        <fullName evidence="1">Uncharacterized protein</fullName>
    </submittedName>
</protein>
<comment type="caution">
    <text evidence="1">The sequence shown here is derived from an EMBL/GenBank/DDBJ whole genome shotgun (WGS) entry which is preliminary data.</text>
</comment>
<dbReference type="AlphaFoldDB" id="A0A840IYC5"/>
<proteinExistence type="predicted"/>
<organism evidence="1 2">
    <name type="scientific">Amycolatopsis jiangsuensis</name>
    <dbReference type="NCBI Taxonomy" id="1181879"/>
    <lineage>
        <taxon>Bacteria</taxon>
        <taxon>Bacillati</taxon>
        <taxon>Actinomycetota</taxon>
        <taxon>Actinomycetes</taxon>
        <taxon>Pseudonocardiales</taxon>
        <taxon>Pseudonocardiaceae</taxon>
        <taxon>Amycolatopsis</taxon>
    </lineage>
</organism>